<evidence type="ECO:0000256" key="1">
    <source>
        <dbReference type="SAM" id="MobiDB-lite"/>
    </source>
</evidence>
<reference evidence="2 3" key="1">
    <citation type="submission" date="2024-01" db="EMBL/GenBank/DDBJ databases">
        <title>Draft genome sequence of Gordonia sp. LSe1-13.</title>
        <authorList>
            <person name="Suphannarot A."/>
            <person name="Mingma R."/>
        </authorList>
    </citation>
    <scope>NUCLEOTIDE SEQUENCE [LARGE SCALE GENOMIC DNA]</scope>
    <source>
        <strain evidence="2 3">LSe1-13</strain>
    </source>
</reference>
<dbReference type="Proteomes" id="UP001347146">
    <property type="component" value="Unassembled WGS sequence"/>
</dbReference>
<feature type="region of interest" description="Disordered" evidence="1">
    <location>
        <begin position="1"/>
        <end position="70"/>
    </location>
</feature>
<proteinExistence type="predicted"/>
<gene>
    <name evidence="2" type="ORF">VZC37_02235</name>
</gene>
<organism evidence="2 3">
    <name type="scientific">Gordonia sesuvii</name>
    <dbReference type="NCBI Taxonomy" id="3116777"/>
    <lineage>
        <taxon>Bacteria</taxon>
        <taxon>Bacillati</taxon>
        <taxon>Actinomycetota</taxon>
        <taxon>Actinomycetes</taxon>
        <taxon>Mycobacteriales</taxon>
        <taxon>Gordoniaceae</taxon>
        <taxon>Gordonia</taxon>
    </lineage>
</organism>
<protein>
    <submittedName>
        <fullName evidence="2">Uncharacterized protein</fullName>
    </submittedName>
</protein>
<feature type="compositionally biased region" description="Basic and acidic residues" evidence="1">
    <location>
        <begin position="21"/>
        <end position="35"/>
    </location>
</feature>
<sequence>MSGEFDHSPEPRPADVSGGEASRETDWRARRKLDDVFGTDLPDTTSDERDEGHKGLTREWYEANRPPHHE</sequence>
<keyword evidence="3" id="KW-1185">Reference proteome</keyword>
<dbReference type="EMBL" id="JAZDUF010000001">
    <property type="protein sequence ID" value="MEE3849133.1"/>
    <property type="molecule type" value="Genomic_DNA"/>
</dbReference>
<accession>A0ABU7M8J6</accession>
<feature type="compositionally biased region" description="Basic and acidic residues" evidence="1">
    <location>
        <begin position="46"/>
        <end position="70"/>
    </location>
</feature>
<name>A0ABU7M8J6_9ACTN</name>
<evidence type="ECO:0000313" key="2">
    <source>
        <dbReference type="EMBL" id="MEE3849133.1"/>
    </source>
</evidence>
<evidence type="ECO:0000313" key="3">
    <source>
        <dbReference type="Proteomes" id="UP001347146"/>
    </source>
</evidence>
<comment type="caution">
    <text evidence="2">The sequence shown here is derived from an EMBL/GenBank/DDBJ whole genome shotgun (WGS) entry which is preliminary data.</text>
</comment>
<feature type="compositionally biased region" description="Basic and acidic residues" evidence="1">
    <location>
        <begin position="1"/>
        <end position="13"/>
    </location>
</feature>